<dbReference type="SUPFAM" id="SSF46955">
    <property type="entry name" value="Putative DNA-binding domain"/>
    <property type="match status" value="1"/>
</dbReference>
<dbReference type="Proteomes" id="UP001589693">
    <property type="component" value="Unassembled WGS sequence"/>
</dbReference>
<keyword evidence="3" id="KW-1185">Reference proteome</keyword>
<evidence type="ECO:0000259" key="1">
    <source>
        <dbReference type="PROSITE" id="PS50937"/>
    </source>
</evidence>
<sequence>MQIGEVAERTGLSPRTIRCFEAVGLVVPSARGQGGFRSSARGLTGARRC</sequence>
<dbReference type="EMBL" id="JBHLZU010000012">
    <property type="protein sequence ID" value="MFB9905425.1"/>
    <property type="molecule type" value="Genomic_DNA"/>
</dbReference>
<dbReference type="Gene3D" id="1.10.1660.10">
    <property type="match status" value="1"/>
</dbReference>
<dbReference type="GO" id="GO:0003677">
    <property type="term" value="F:DNA binding"/>
    <property type="evidence" value="ECO:0007669"/>
    <property type="project" value="UniProtKB-KW"/>
</dbReference>
<proteinExistence type="predicted"/>
<evidence type="ECO:0000313" key="2">
    <source>
        <dbReference type="EMBL" id="MFB9905425.1"/>
    </source>
</evidence>
<dbReference type="InterPro" id="IPR000551">
    <property type="entry name" value="MerR-type_HTH_dom"/>
</dbReference>
<dbReference type="RefSeq" id="WP_377852807.1">
    <property type="nucleotide sequence ID" value="NZ_JBHLZU010000012.1"/>
</dbReference>
<evidence type="ECO:0000313" key="3">
    <source>
        <dbReference type="Proteomes" id="UP001589693"/>
    </source>
</evidence>
<organism evidence="2 3">
    <name type="scientific">Allokutzneria oryzae</name>
    <dbReference type="NCBI Taxonomy" id="1378989"/>
    <lineage>
        <taxon>Bacteria</taxon>
        <taxon>Bacillati</taxon>
        <taxon>Actinomycetota</taxon>
        <taxon>Actinomycetes</taxon>
        <taxon>Pseudonocardiales</taxon>
        <taxon>Pseudonocardiaceae</taxon>
        <taxon>Allokutzneria</taxon>
    </lineage>
</organism>
<feature type="domain" description="HTH merR-type" evidence="1">
    <location>
        <begin position="1"/>
        <end position="37"/>
    </location>
</feature>
<protein>
    <submittedName>
        <fullName evidence="2">MerR family DNA-binding transcriptional regulator</fullName>
    </submittedName>
</protein>
<dbReference type="Pfam" id="PF00376">
    <property type="entry name" value="MerR"/>
    <property type="match status" value="1"/>
</dbReference>
<reference evidence="2 3" key="1">
    <citation type="submission" date="2024-09" db="EMBL/GenBank/DDBJ databases">
        <authorList>
            <person name="Sun Q."/>
            <person name="Mori K."/>
        </authorList>
    </citation>
    <scope>NUCLEOTIDE SEQUENCE [LARGE SCALE GENOMIC DNA]</scope>
    <source>
        <strain evidence="2 3">TBRC 7907</strain>
    </source>
</reference>
<accession>A0ABV5ZX02</accession>
<name>A0ABV5ZX02_9PSEU</name>
<dbReference type="PROSITE" id="PS50937">
    <property type="entry name" value="HTH_MERR_2"/>
    <property type="match status" value="1"/>
</dbReference>
<dbReference type="InterPro" id="IPR009061">
    <property type="entry name" value="DNA-bd_dom_put_sf"/>
</dbReference>
<comment type="caution">
    <text evidence="2">The sequence shown here is derived from an EMBL/GenBank/DDBJ whole genome shotgun (WGS) entry which is preliminary data.</text>
</comment>
<keyword evidence="2" id="KW-0238">DNA-binding</keyword>
<gene>
    <name evidence="2" type="ORF">ACFFQA_15935</name>
</gene>